<keyword evidence="9" id="KW-1185">Reference proteome</keyword>
<feature type="compositionally biased region" description="Basic residues" evidence="7">
    <location>
        <begin position="340"/>
        <end position="355"/>
    </location>
</feature>
<keyword evidence="6" id="KW-0539">Nucleus</keyword>
<dbReference type="PANTHER" id="PTHR13028">
    <property type="entry name" value="RRNA PROCESSING PROTEIN EBNA1-BINDING PROTEIN-RELATED"/>
    <property type="match status" value="1"/>
</dbReference>
<comment type="function">
    <text evidence="1">Required for the processing of the 27S pre-rRNA.</text>
</comment>
<feature type="region of interest" description="Disordered" evidence="7">
    <location>
        <begin position="1"/>
        <end position="44"/>
    </location>
</feature>
<sequence length="355" mass="39306">MLLAQEPVDTMDASVEDVPAKKPSAFDYDSDESSFTEEDDSDEELRQAFLRKELKPGLNVVTKAERKPTNDTVQLKGALEACTLKAPWLERMDLVNDLAPLTPELAIQIEKHEQKRENQFKGNRKIPYVAPEADAVLNDFKREILFHRQAQTAAVEGLRKLHDLGVATKRPDDYFAEMAKSDEHMQRIRKVLLDKQAGIAKSERVRQLREQRRIGKLIQRQATEKRDEERRKMLGDIKKFRSGKLANLDFLDDDDGPRGEFRKSGKGPGKGGRGGKGGGKGGKGGGASAKRKARDAKFGFGGRKKGSKQNTKESSMSDGRRRSKGGAGRKAGGKAGAKTRPGKSRRAAVKGGRKK</sequence>
<name>A0A182N378_9DIPT</name>
<feature type="compositionally biased region" description="Gly residues" evidence="7">
    <location>
        <begin position="266"/>
        <end position="287"/>
    </location>
</feature>
<dbReference type="GO" id="GO:0006364">
    <property type="term" value="P:rRNA processing"/>
    <property type="evidence" value="ECO:0007669"/>
    <property type="project" value="TreeGrafter"/>
</dbReference>
<evidence type="ECO:0000256" key="4">
    <source>
        <dbReference type="ARBA" id="ARBA00022517"/>
    </source>
</evidence>
<evidence type="ECO:0000313" key="8">
    <source>
        <dbReference type="EnsemblMetazoa" id="ADIR002090-PA"/>
    </source>
</evidence>
<proteinExistence type="inferred from homology"/>
<evidence type="ECO:0000256" key="7">
    <source>
        <dbReference type="SAM" id="MobiDB-lite"/>
    </source>
</evidence>
<dbReference type="EnsemblMetazoa" id="ADIR002090-RA">
    <property type="protein sequence ID" value="ADIR002090-PA"/>
    <property type="gene ID" value="ADIR002090"/>
</dbReference>
<dbReference type="GO" id="GO:0042273">
    <property type="term" value="P:ribosomal large subunit biogenesis"/>
    <property type="evidence" value="ECO:0007669"/>
    <property type="project" value="TreeGrafter"/>
</dbReference>
<protein>
    <submittedName>
        <fullName evidence="8">Uncharacterized protein</fullName>
    </submittedName>
</protein>
<evidence type="ECO:0000256" key="2">
    <source>
        <dbReference type="ARBA" id="ARBA00004604"/>
    </source>
</evidence>
<evidence type="ECO:0000313" key="9">
    <source>
        <dbReference type="Proteomes" id="UP000075884"/>
    </source>
</evidence>
<accession>A0A182N378</accession>
<organism evidence="8 9">
    <name type="scientific">Anopheles dirus</name>
    <dbReference type="NCBI Taxonomy" id="7168"/>
    <lineage>
        <taxon>Eukaryota</taxon>
        <taxon>Metazoa</taxon>
        <taxon>Ecdysozoa</taxon>
        <taxon>Arthropoda</taxon>
        <taxon>Hexapoda</taxon>
        <taxon>Insecta</taxon>
        <taxon>Pterygota</taxon>
        <taxon>Neoptera</taxon>
        <taxon>Endopterygota</taxon>
        <taxon>Diptera</taxon>
        <taxon>Nematocera</taxon>
        <taxon>Culicoidea</taxon>
        <taxon>Culicidae</taxon>
        <taxon>Anophelinae</taxon>
        <taxon>Anopheles</taxon>
    </lineage>
</organism>
<evidence type="ECO:0000256" key="1">
    <source>
        <dbReference type="ARBA" id="ARBA00003387"/>
    </source>
</evidence>
<dbReference type="PANTHER" id="PTHR13028:SF0">
    <property type="entry name" value="RRNA-PROCESSING PROTEIN EBP2-RELATED"/>
    <property type="match status" value="1"/>
</dbReference>
<keyword evidence="4" id="KW-0690">Ribosome biogenesis</keyword>
<comment type="subcellular location">
    <subcellularLocation>
        <location evidence="2">Nucleus</location>
        <location evidence="2">Nucleolus</location>
    </subcellularLocation>
</comment>
<feature type="compositionally biased region" description="Acidic residues" evidence="7">
    <location>
        <begin position="28"/>
        <end position="43"/>
    </location>
</feature>
<dbReference type="GO" id="GO:0034399">
    <property type="term" value="C:nuclear periphery"/>
    <property type="evidence" value="ECO:0007669"/>
    <property type="project" value="TreeGrafter"/>
</dbReference>
<reference evidence="9" key="1">
    <citation type="submission" date="2013-03" db="EMBL/GenBank/DDBJ databases">
        <title>The Genome Sequence of Anopheles dirus WRAIR2.</title>
        <authorList>
            <consortium name="The Broad Institute Genomics Platform"/>
            <person name="Neafsey D.E."/>
            <person name="Walton C."/>
            <person name="Walker B."/>
            <person name="Young S.K."/>
            <person name="Zeng Q."/>
            <person name="Gargeya S."/>
            <person name="Fitzgerald M."/>
            <person name="Haas B."/>
            <person name="Abouelleil A."/>
            <person name="Allen A.W."/>
            <person name="Alvarado L."/>
            <person name="Arachchi H.M."/>
            <person name="Berlin A.M."/>
            <person name="Chapman S.B."/>
            <person name="Gainer-Dewar J."/>
            <person name="Goldberg J."/>
            <person name="Griggs A."/>
            <person name="Gujja S."/>
            <person name="Hansen M."/>
            <person name="Howarth C."/>
            <person name="Imamovic A."/>
            <person name="Ireland A."/>
            <person name="Larimer J."/>
            <person name="McCowan C."/>
            <person name="Murphy C."/>
            <person name="Pearson M."/>
            <person name="Poon T.W."/>
            <person name="Priest M."/>
            <person name="Roberts A."/>
            <person name="Saif S."/>
            <person name="Shea T."/>
            <person name="Sisk P."/>
            <person name="Sykes S."/>
            <person name="Wortman J."/>
            <person name="Nusbaum C."/>
            <person name="Birren B."/>
        </authorList>
    </citation>
    <scope>NUCLEOTIDE SEQUENCE [LARGE SCALE GENOMIC DNA]</scope>
    <source>
        <strain evidence="9">WRAIR2</strain>
    </source>
</reference>
<dbReference type="AlphaFoldDB" id="A0A182N378"/>
<evidence type="ECO:0000256" key="3">
    <source>
        <dbReference type="ARBA" id="ARBA00007336"/>
    </source>
</evidence>
<feature type="compositionally biased region" description="Gly residues" evidence="7">
    <location>
        <begin position="325"/>
        <end position="335"/>
    </location>
</feature>
<keyword evidence="5" id="KW-0175">Coiled coil</keyword>
<dbReference type="Proteomes" id="UP000075884">
    <property type="component" value="Unassembled WGS sequence"/>
</dbReference>
<comment type="similarity">
    <text evidence="3">Belongs to the EBP2 family.</text>
</comment>
<reference evidence="8" key="2">
    <citation type="submission" date="2020-05" db="UniProtKB">
        <authorList>
            <consortium name="EnsemblMetazoa"/>
        </authorList>
    </citation>
    <scope>IDENTIFICATION</scope>
    <source>
        <strain evidence="8">WRAIR2</strain>
    </source>
</reference>
<dbReference type="VEuPathDB" id="VectorBase:ADIR002090"/>
<dbReference type="GO" id="GO:0030687">
    <property type="term" value="C:preribosome, large subunit precursor"/>
    <property type="evidence" value="ECO:0007669"/>
    <property type="project" value="TreeGrafter"/>
</dbReference>
<feature type="region of interest" description="Disordered" evidence="7">
    <location>
        <begin position="248"/>
        <end position="355"/>
    </location>
</feature>
<dbReference type="GO" id="GO:0005730">
    <property type="term" value="C:nucleolus"/>
    <property type="evidence" value="ECO:0007669"/>
    <property type="project" value="UniProtKB-SubCell"/>
</dbReference>
<dbReference type="Pfam" id="PF05890">
    <property type="entry name" value="Ebp2"/>
    <property type="match status" value="1"/>
</dbReference>
<evidence type="ECO:0000256" key="5">
    <source>
        <dbReference type="ARBA" id="ARBA00023054"/>
    </source>
</evidence>
<dbReference type="STRING" id="7168.A0A182N378"/>
<evidence type="ECO:0000256" key="6">
    <source>
        <dbReference type="ARBA" id="ARBA00023242"/>
    </source>
</evidence>
<dbReference type="InterPro" id="IPR008610">
    <property type="entry name" value="Ebp2"/>
</dbReference>